<dbReference type="Pfam" id="PF00535">
    <property type="entry name" value="Glycos_transf_2"/>
    <property type="match status" value="1"/>
</dbReference>
<evidence type="ECO:0000256" key="1">
    <source>
        <dbReference type="ARBA" id="ARBA00038494"/>
    </source>
</evidence>
<sequence>MSQRKRLSVVIITRNEAEVLTDCLESVSWADEIVVLDAGSTDATRYIAAQAGGRVFQTTTTAADWPNFGIQRRLAQSYASSEYILMLDADERVTLPLRLAIQAVLLHPDPEVVYNCARCNLFLGRFMHHGGWYPDRVVRLYPRKRYQYNALPVHESLETNSASIVTLAGDLQHLTCRDLPDFQRKQLLYAETWARERYRQGRKCSILAIITHTYGAFLKTWLLKTGFLDGKHGWLLAMVNAQYTFNKYTTLWALNKAMRGPDL</sequence>
<dbReference type="CDD" id="cd02511">
    <property type="entry name" value="Beta4Glucosyltransferase"/>
    <property type="match status" value="1"/>
</dbReference>
<dbReference type="PANTHER" id="PTHR43630">
    <property type="entry name" value="POLY-BETA-1,6-N-ACETYL-D-GLUCOSAMINE SYNTHASE"/>
    <property type="match status" value="1"/>
</dbReference>
<dbReference type="PATRIC" id="fig|1199245.3.peg.507"/>
<gene>
    <name evidence="3" type="ORF">A359_04250</name>
</gene>
<dbReference type="OrthoDB" id="9815923at2"/>
<dbReference type="EMBL" id="CP003546">
    <property type="protein sequence ID" value="AFP84818.1"/>
    <property type="molecule type" value="Genomic_DNA"/>
</dbReference>
<accession>J3YRT3</accession>
<evidence type="ECO:0000313" key="4">
    <source>
        <dbReference type="Proteomes" id="UP000003936"/>
    </source>
</evidence>
<dbReference type="PANTHER" id="PTHR43630:SF2">
    <property type="entry name" value="GLYCOSYLTRANSFERASE"/>
    <property type="match status" value="1"/>
</dbReference>
<dbReference type="KEGG" id="sect:A359_04250"/>
<feature type="domain" description="Glycosyltransferase 2-like" evidence="2">
    <location>
        <begin position="8"/>
        <end position="132"/>
    </location>
</feature>
<dbReference type="RefSeq" id="WP_014888116.1">
    <property type="nucleotide sequence ID" value="NC_018419.1"/>
</dbReference>
<protein>
    <submittedName>
        <fullName evidence="3">Glycosyl transferase</fullName>
    </submittedName>
</protein>
<dbReference type="SUPFAM" id="SSF53448">
    <property type="entry name" value="Nucleotide-diphospho-sugar transferases"/>
    <property type="match status" value="1"/>
</dbReference>
<reference evidence="3 4" key="1">
    <citation type="journal article" date="2012" name="Mol. Biol. Evol.">
        <title>Genome reduction and co-evolution between the primary and secondary bacterial symbionts of psyllids.</title>
        <authorList>
            <person name="Sloan D.B."/>
            <person name="Moran N.A."/>
        </authorList>
    </citation>
    <scope>NUCLEOTIDE SEQUENCE [LARGE SCALE GENOMIC DNA]</scope>
    <source>
        <strain evidence="3">Ceuc_S</strain>
    </source>
</reference>
<dbReference type="GO" id="GO:0016740">
    <property type="term" value="F:transferase activity"/>
    <property type="evidence" value="ECO:0007669"/>
    <property type="project" value="UniProtKB-KW"/>
</dbReference>
<dbReference type="Gene3D" id="3.90.550.10">
    <property type="entry name" value="Spore Coat Polysaccharide Biosynthesis Protein SpsA, Chain A"/>
    <property type="match status" value="1"/>
</dbReference>
<dbReference type="STRING" id="1199245.A359_04250"/>
<dbReference type="InterPro" id="IPR029044">
    <property type="entry name" value="Nucleotide-diphossugar_trans"/>
</dbReference>
<organism evidence="3 4">
    <name type="scientific">secondary endosymbiont of Ctenarytaina eucalypti</name>
    <dbReference type="NCBI Taxonomy" id="1199245"/>
    <lineage>
        <taxon>Bacteria</taxon>
        <taxon>Pseudomonadati</taxon>
        <taxon>Pseudomonadota</taxon>
        <taxon>Gammaproteobacteria</taxon>
        <taxon>Enterobacterales</taxon>
        <taxon>Enterobacteriaceae</taxon>
        <taxon>aphid secondary symbionts</taxon>
    </lineage>
</organism>
<keyword evidence="4" id="KW-1185">Reference proteome</keyword>
<evidence type="ECO:0000313" key="3">
    <source>
        <dbReference type="EMBL" id="AFP84818.1"/>
    </source>
</evidence>
<proteinExistence type="inferred from homology"/>
<comment type="similarity">
    <text evidence="1">Belongs to the glycosyltransferase 2 family. WaaE/KdtX subfamily.</text>
</comment>
<dbReference type="InterPro" id="IPR001173">
    <property type="entry name" value="Glyco_trans_2-like"/>
</dbReference>
<evidence type="ECO:0000259" key="2">
    <source>
        <dbReference type="Pfam" id="PF00535"/>
    </source>
</evidence>
<dbReference type="AlphaFoldDB" id="J3YRT3"/>
<keyword evidence="3" id="KW-0808">Transferase</keyword>
<dbReference type="HOGENOM" id="CLU_065962_1_0_6"/>
<name>J3YRT3_9ENTR</name>
<dbReference type="Proteomes" id="UP000003936">
    <property type="component" value="Chromosome"/>
</dbReference>